<evidence type="ECO:0000313" key="1">
    <source>
        <dbReference type="EMBL" id="MCC5600426.1"/>
    </source>
</evidence>
<protein>
    <submittedName>
        <fullName evidence="1">Uncharacterized protein</fullName>
    </submittedName>
</protein>
<name>A0ABS8I8U4_9NOSO</name>
<dbReference type="Proteomes" id="UP001199525">
    <property type="component" value="Unassembled WGS sequence"/>
</dbReference>
<evidence type="ECO:0000313" key="2">
    <source>
        <dbReference type="Proteomes" id="UP001199525"/>
    </source>
</evidence>
<accession>A0ABS8I8U4</accession>
<proteinExistence type="predicted"/>
<sequence>MDVLDFLGEVAAALTVATVRRNPNQKALSPNGQRINLPYVKTLYPEKI</sequence>
<organism evidence="1 2">
    <name type="scientific">Nostoc favosum CHAB5714</name>
    <dbReference type="NCBI Taxonomy" id="2780399"/>
    <lineage>
        <taxon>Bacteria</taxon>
        <taxon>Bacillati</taxon>
        <taxon>Cyanobacteriota</taxon>
        <taxon>Cyanophyceae</taxon>
        <taxon>Nostocales</taxon>
        <taxon>Nostocaceae</taxon>
        <taxon>Nostoc</taxon>
        <taxon>Nostoc favosum</taxon>
    </lineage>
</organism>
<reference evidence="1 2" key="1">
    <citation type="journal article" date="2021" name="Microorganisms">
        <title>Genome Evolution of Filamentous Cyanobacterium Nostoc Species: From Facultative Symbiosis to Free Living.</title>
        <authorList>
            <person name="Huo D."/>
            <person name="Li H."/>
            <person name="Cai F."/>
            <person name="Guo X."/>
            <person name="Qiao Z."/>
            <person name="Wang W."/>
            <person name="Yu G."/>
            <person name="Li R."/>
        </authorList>
    </citation>
    <scope>NUCLEOTIDE SEQUENCE [LARGE SCALE GENOMIC DNA]</scope>
    <source>
        <strain evidence="1 2">CHAB 5714</strain>
    </source>
</reference>
<dbReference type="EMBL" id="JAIVFQ010000018">
    <property type="protein sequence ID" value="MCC5600426.1"/>
    <property type="molecule type" value="Genomic_DNA"/>
</dbReference>
<keyword evidence="2" id="KW-1185">Reference proteome</keyword>
<comment type="caution">
    <text evidence="1">The sequence shown here is derived from an EMBL/GenBank/DDBJ whole genome shotgun (WGS) entry which is preliminary data.</text>
</comment>
<dbReference type="RefSeq" id="WP_229485503.1">
    <property type="nucleotide sequence ID" value="NZ_JAIVFQ010000018.1"/>
</dbReference>
<gene>
    <name evidence="1" type="ORF">LC586_14640</name>
</gene>